<keyword evidence="4" id="KW-1185">Reference proteome</keyword>
<reference evidence="3" key="1">
    <citation type="submission" date="2022-03" db="EMBL/GenBank/DDBJ databases">
        <authorList>
            <person name="Woo C.Y."/>
        </authorList>
    </citation>
    <scope>NUCLEOTIDE SEQUENCE</scope>
    <source>
        <strain evidence="3">CYS-01</strain>
    </source>
</reference>
<accession>A0ABS9ZRS0</accession>
<evidence type="ECO:0000313" key="3">
    <source>
        <dbReference type="EMBL" id="MCJ0741289.1"/>
    </source>
</evidence>
<proteinExistence type="predicted"/>
<dbReference type="Pfam" id="PF14257">
    <property type="entry name" value="DUF4349"/>
    <property type="match status" value="1"/>
</dbReference>
<dbReference type="EMBL" id="JALGBH010000001">
    <property type="protein sequence ID" value="MCJ0741289.1"/>
    <property type="molecule type" value="Genomic_DNA"/>
</dbReference>
<keyword evidence="1" id="KW-0472">Membrane</keyword>
<dbReference type="InterPro" id="IPR025645">
    <property type="entry name" value="DUF4349"/>
</dbReference>
<keyword evidence="1" id="KW-0812">Transmembrane</keyword>
<sequence>MKKNHMYLLAALFIFFGCNSNSNKEYAQTAEITADTTAVADLPKIIKTADMNFRVKDVQQTKELLSTKIKAEGGAIAEVSINSSIQSTDKFKLSADSLKEITAYRKEAYLVAKIPAEKLDDFTNEVAKMALFVNSQSLKIDDQSISYLANQMKVQNREEAVKQINKVALPKSNNVESSLYIKDDLVDKKIGNMDINNRVKYSTITLNFYQDNTIQATVIANDNLYDFKPGFFTRLWLNIVDGWIIFKEFILLLTKLWMLFVVAALIYAGIKYYKNRRRRITPQTL</sequence>
<evidence type="ECO:0000256" key="1">
    <source>
        <dbReference type="SAM" id="Phobius"/>
    </source>
</evidence>
<dbReference type="Proteomes" id="UP001165460">
    <property type="component" value="Unassembled WGS sequence"/>
</dbReference>
<feature type="domain" description="DUF4349" evidence="2">
    <location>
        <begin position="44"/>
        <end position="268"/>
    </location>
</feature>
<feature type="transmembrane region" description="Helical" evidence="1">
    <location>
        <begin position="249"/>
        <end position="270"/>
    </location>
</feature>
<dbReference type="RefSeq" id="WP_243357733.1">
    <property type="nucleotide sequence ID" value="NZ_JALGBH010000001.1"/>
</dbReference>
<gene>
    <name evidence="3" type="ORF">MMF97_01120</name>
</gene>
<keyword evidence="1" id="KW-1133">Transmembrane helix</keyword>
<evidence type="ECO:0000313" key="4">
    <source>
        <dbReference type="Proteomes" id="UP001165460"/>
    </source>
</evidence>
<name>A0ABS9ZRS0_9SPHI</name>
<organism evidence="3 4">
    <name type="scientific">Pedobacter montanisoli</name>
    <dbReference type="NCBI Taxonomy" id="2923277"/>
    <lineage>
        <taxon>Bacteria</taxon>
        <taxon>Pseudomonadati</taxon>
        <taxon>Bacteroidota</taxon>
        <taxon>Sphingobacteriia</taxon>
        <taxon>Sphingobacteriales</taxon>
        <taxon>Sphingobacteriaceae</taxon>
        <taxon>Pedobacter</taxon>
    </lineage>
</organism>
<comment type="caution">
    <text evidence="3">The sequence shown here is derived from an EMBL/GenBank/DDBJ whole genome shotgun (WGS) entry which is preliminary data.</text>
</comment>
<protein>
    <submittedName>
        <fullName evidence="3">DUF4349 domain-containing protein</fullName>
    </submittedName>
</protein>
<dbReference type="PROSITE" id="PS51257">
    <property type="entry name" value="PROKAR_LIPOPROTEIN"/>
    <property type="match status" value="1"/>
</dbReference>
<evidence type="ECO:0000259" key="2">
    <source>
        <dbReference type="Pfam" id="PF14257"/>
    </source>
</evidence>